<gene>
    <name evidence="6" type="primary">mreB</name>
    <name evidence="7" type="ORF">US11_C0004G0080</name>
</gene>
<dbReference type="Pfam" id="PF06723">
    <property type="entry name" value="MreB_Mbl"/>
    <property type="match status" value="1"/>
</dbReference>
<dbReference type="InterPro" id="IPR043129">
    <property type="entry name" value="ATPase_NBD"/>
</dbReference>
<dbReference type="HAMAP" id="MF_02207">
    <property type="entry name" value="MreB"/>
    <property type="match status" value="1"/>
</dbReference>
<evidence type="ECO:0000256" key="4">
    <source>
        <dbReference type="ARBA" id="ARBA00022960"/>
    </source>
</evidence>
<dbReference type="Proteomes" id="UP000034344">
    <property type="component" value="Unassembled WGS sequence"/>
</dbReference>
<comment type="caution">
    <text evidence="7">The sequence shown here is derived from an EMBL/GenBank/DDBJ whole genome shotgun (WGS) entry which is preliminary data.</text>
</comment>
<sequence length="352" mass="38957">MFNFIRNLSKIKVPFLSHAELFFDLGTSTTKIAIKDKGIILREPTYLGYNAKSREYIFFGQEAKSIIGKTPEYIKTIRPMVSGVISDFDAEIAMLRMYLSQSADLYFSQKFLKPPIRSISIIPTIATEIEKKAVEEALIKVGASEVYLIEKPLAVAAGCNINIFSHEPHLIVDLGGGLIELSIVSSGGIVTQKTLKTAGDSMNKTIYNYIYLKYGIILGEATCELLKIELLNFTNVEKTATIRGKSLETGLPKSVRIKTEDIKEALLTQFNLIIDSIKELIEAAPPEILDDLLTKGVVLTGGLAQIQGIDMFFSQEIKIDAYCVEHPQDTTIFGLSKLAADFHNLTKIAYSS</sequence>
<organism evidence="7 8">
    <name type="scientific">Candidatus Roizmanbacteria bacterium GW2011_GWA2_36_23</name>
    <dbReference type="NCBI Taxonomy" id="1618480"/>
    <lineage>
        <taxon>Bacteria</taxon>
        <taxon>Candidatus Roizmaniibacteriota</taxon>
    </lineage>
</organism>
<evidence type="ECO:0000256" key="3">
    <source>
        <dbReference type="ARBA" id="ARBA00022840"/>
    </source>
</evidence>
<dbReference type="PANTHER" id="PTHR42749">
    <property type="entry name" value="CELL SHAPE-DETERMINING PROTEIN MREB"/>
    <property type="match status" value="1"/>
</dbReference>
<dbReference type="Gene3D" id="3.30.420.40">
    <property type="match status" value="2"/>
</dbReference>
<evidence type="ECO:0000256" key="2">
    <source>
        <dbReference type="ARBA" id="ARBA00022741"/>
    </source>
</evidence>
<dbReference type="InterPro" id="IPR056546">
    <property type="entry name" value="MreB_MamK-like"/>
</dbReference>
<evidence type="ECO:0000256" key="5">
    <source>
        <dbReference type="ARBA" id="ARBA00023458"/>
    </source>
</evidence>
<name>A0A0G0GPT1_9BACT</name>
<proteinExistence type="inferred from homology"/>
<comment type="subunit">
    <text evidence="6">Forms polymers.</text>
</comment>
<evidence type="ECO:0000256" key="6">
    <source>
        <dbReference type="HAMAP-Rule" id="MF_02207"/>
    </source>
</evidence>
<evidence type="ECO:0000256" key="1">
    <source>
        <dbReference type="ARBA" id="ARBA00022490"/>
    </source>
</evidence>
<keyword evidence="1 6" id="KW-0963">Cytoplasm</keyword>
<dbReference type="GO" id="GO:0000902">
    <property type="term" value="P:cell morphogenesis"/>
    <property type="evidence" value="ECO:0007669"/>
    <property type="project" value="InterPro"/>
</dbReference>
<comment type="similarity">
    <text evidence="5 6">Belongs to the FtsA/MreB family.</text>
</comment>
<keyword evidence="4 6" id="KW-0133">Cell shape</keyword>
<dbReference type="PRINTS" id="PR01652">
    <property type="entry name" value="SHAPEPROTEIN"/>
</dbReference>
<dbReference type="EMBL" id="LBRS01000004">
    <property type="protein sequence ID" value="KKQ01809.1"/>
    <property type="molecule type" value="Genomic_DNA"/>
</dbReference>
<dbReference type="InterPro" id="IPR004753">
    <property type="entry name" value="MreB"/>
</dbReference>
<dbReference type="NCBIfam" id="NF010539">
    <property type="entry name" value="PRK13927.1"/>
    <property type="match status" value="1"/>
</dbReference>
<dbReference type="STRING" id="1618480.US11_C0004G0080"/>
<feature type="binding site" evidence="6">
    <location>
        <begin position="224"/>
        <end position="227"/>
    </location>
    <ligand>
        <name>ATP</name>
        <dbReference type="ChEBI" id="CHEBI:30616"/>
    </ligand>
</feature>
<keyword evidence="2 6" id="KW-0547">Nucleotide-binding</keyword>
<dbReference type="AlphaFoldDB" id="A0A0G0GPT1"/>
<comment type="subcellular location">
    <subcellularLocation>
        <location evidence="6">Cytoplasm</location>
    </subcellularLocation>
    <text evidence="6">Membrane-associated.</text>
</comment>
<evidence type="ECO:0000313" key="7">
    <source>
        <dbReference type="EMBL" id="KKQ01809.1"/>
    </source>
</evidence>
<comment type="function">
    <text evidence="6">Forms membrane-associated dynamic filaments that are essential for cell shape determination. Acts by regulating cell wall synthesis and cell elongation, and thus cell shape. A feedback loop between cell geometry and MreB localization may maintain elongated cell shape by targeting cell wall growth to regions of negative cell wall curvature.</text>
</comment>
<protein>
    <recommendedName>
        <fullName evidence="6">Cell shape-determining protein MreB</fullName>
    </recommendedName>
</protein>
<dbReference type="GO" id="GO:0008360">
    <property type="term" value="P:regulation of cell shape"/>
    <property type="evidence" value="ECO:0007669"/>
    <property type="project" value="UniProtKB-UniRule"/>
</dbReference>
<dbReference type="SUPFAM" id="SSF53067">
    <property type="entry name" value="Actin-like ATPase domain"/>
    <property type="match status" value="2"/>
</dbReference>
<dbReference type="PANTHER" id="PTHR42749:SF1">
    <property type="entry name" value="CELL SHAPE-DETERMINING PROTEIN MREB"/>
    <property type="match status" value="1"/>
</dbReference>
<dbReference type="GO" id="GO:0005737">
    <property type="term" value="C:cytoplasm"/>
    <property type="evidence" value="ECO:0007669"/>
    <property type="project" value="UniProtKB-SubCell"/>
</dbReference>
<accession>A0A0G0GPT1</accession>
<comment type="caution">
    <text evidence="6">Lacks conserved residue(s) required for the propagation of feature annotation.</text>
</comment>
<reference evidence="7 8" key="1">
    <citation type="journal article" date="2015" name="Nature">
        <title>rRNA introns, odd ribosomes, and small enigmatic genomes across a large radiation of phyla.</title>
        <authorList>
            <person name="Brown C.T."/>
            <person name="Hug L.A."/>
            <person name="Thomas B.C."/>
            <person name="Sharon I."/>
            <person name="Castelle C.J."/>
            <person name="Singh A."/>
            <person name="Wilkins M.J."/>
            <person name="Williams K.H."/>
            <person name="Banfield J.F."/>
        </authorList>
    </citation>
    <scope>NUCLEOTIDE SEQUENCE [LARGE SCALE GENOMIC DNA]</scope>
</reference>
<dbReference type="CDD" id="cd10225">
    <property type="entry name" value="ASKHA_NBD_MreB-like"/>
    <property type="match status" value="1"/>
</dbReference>
<evidence type="ECO:0000313" key="8">
    <source>
        <dbReference type="Proteomes" id="UP000034344"/>
    </source>
</evidence>
<keyword evidence="3 6" id="KW-0067">ATP-binding</keyword>
<dbReference type="GO" id="GO:0005524">
    <property type="term" value="F:ATP binding"/>
    <property type="evidence" value="ECO:0007669"/>
    <property type="project" value="UniProtKB-KW"/>
</dbReference>